<dbReference type="Pfam" id="PF13561">
    <property type="entry name" value="adh_short_C2"/>
    <property type="match status" value="1"/>
</dbReference>
<name>A0A917E016_9BACL</name>
<dbReference type="PANTHER" id="PTHR24321">
    <property type="entry name" value="DEHYDROGENASES, SHORT CHAIN"/>
    <property type="match status" value="1"/>
</dbReference>
<gene>
    <name evidence="3" type="primary">fabG</name>
    <name evidence="3" type="ORF">GCM10010911_46740</name>
</gene>
<dbReference type="SUPFAM" id="SSF51735">
    <property type="entry name" value="NAD(P)-binding Rossmann-fold domains"/>
    <property type="match status" value="1"/>
</dbReference>
<protein>
    <submittedName>
        <fullName evidence="3">3-ketoacyl-ACP reductase</fullName>
    </submittedName>
</protein>
<keyword evidence="4" id="KW-1185">Reference proteome</keyword>
<dbReference type="Gene3D" id="3.40.50.720">
    <property type="entry name" value="NAD(P)-binding Rossmann-like Domain"/>
    <property type="match status" value="1"/>
</dbReference>
<dbReference type="EMBL" id="BMHP01000003">
    <property type="protein sequence ID" value="GGD83179.1"/>
    <property type="molecule type" value="Genomic_DNA"/>
</dbReference>
<evidence type="ECO:0000313" key="3">
    <source>
        <dbReference type="EMBL" id="GGD83179.1"/>
    </source>
</evidence>
<comment type="caution">
    <text evidence="3">The sequence shown here is derived from an EMBL/GenBank/DDBJ whole genome shotgun (WGS) entry which is preliminary data.</text>
</comment>
<dbReference type="Proteomes" id="UP000612456">
    <property type="component" value="Unassembled WGS sequence"/>
</dbReference>
<dbReference type="NCBIfam" id="NF004203">
    <property type="entry name" value="PRK05653.2-4"/>
    <property type="match status" value="1"/>
</dbReference>
<dbReference type="CDD" id="cd05233">
    <property type="entry name" value="SDR_c"/>
    <property type="match status" value="1"/>
</dbReference>
<evidence type="ECO:0000256" key="1">
    <source>
        <dbReference type="ARBA" id="ARBA00006484"/>
    </source>
</evidence>
<proteinExistence type="inferred from homology"/>
<dbReference type="PRINTS" id="PR00081">
    <property type="entry name" value="GDHRDH"/>
</dbReference>
<sequence>MSNEQRLQGKVAVITGGGSGIGKGTALKLAKHGAAICMLDRTPENANKVKKQIEAMGGRAEVFETDVAVPEMIEKGMQQAAEKFGKIDIVFANAGINGKWAALEELGVDDWDQTLSINLRGTFLTLKYAVPYLKKNGGGSVIITSSVNGNRIFSNTGATAYSASKAGQVAIMKMTALELGPSHIRVNAICPGAIETNIDENTDISPTLDDVKLEVQFPEGSQPLEGHSGSIEQCGDLVLFLASDESSHISGTEIYIDGAESLIRG</sequence>
<dbReference type="GO" id="GO:0008206">
    <property type="term" value="P:bile acid metabolic process"/>
    <property type="evidence" value="ECO:0007669"/>
    <property type="project" value="UniProtKB-ARBA"/>
</dbReference>
<evidence type="ECO:0000256" key="2">
    <source>
        <dbReference type="ARBA" id="ARBA00023002"/>
    </source>
</evidence>
<dbReference type="GO" id="GO:0016491">
    <property type="term" value="F:oxidoreductase activity"/>
    <property type="evidence" value="ECO:0007669"/>
    <property type="project" value="UniProtKB-KW"/>
</dbReference>
<reference evidence="3" key="2">
    <citation type="submission" date="2020-09" db="EMBL/GenBank/DDBJ databases">
        <authorList>
            <person name="Sun Q."/>
            <person name="Zhou Y."/>
        </authorList>
    </citation>
    <scope>NUCLEOTIDE SEQUENCE</scope>
    <source>
        <strain evidence="3">CGMCC 1.15178</strain>
    </source>
</reference>
<dbReference type="PANTHER" id="PTHR24321:SF8">
    <property type="entry name" value="ESTRADIOL 17-BETA-DEHYDROGENASE 8-RELATED"/>
    <property type="match status" value="1"/>
</dbReference>
<organism evidence="3 4">
    <name type="scientific">Paenibacillus nasutitermitis</name>
    <dbReference type="NCBI Taxonomy" id="1652958"/>
    <lineage>
        <taxon>Bacteria</taxon>
        <taxon>Bacillati</taxon>
        <taxon>Bacillota</taxon>
        <taxon>Bacilli</taxon>
        <taxon>Bacillales</taxon>
        <taxon>Paenibacillaceae</taxon>
        <taxon>Paenibacillus</taxon>
    </lineage>
</organism>
<dbReference type="AlphaFoldDB" id="A0A917E016"/>
<evidence type="ECO:0000313" key="4">
    <source>
        <dbReference type="Proteomes" id="UP000612456"/>
    </source>
</evidence>
<dbReference type="FunFam" id="3.40.50.720:FF:000084">
    <property type="entry name" value="Short-chain dehydrogenase reductase"/>
    <property type="match status" value="1"/>
</dbReference>
<keyword evidence="2" id="KW-0560">Oxidoreductase</keyword>
<dbReference type="PRINTS" id="PR00080">
    <property type="entry name" value="SDRFAMILY"/>
</dbReference>
<dbReference type="InterPro" id="IPR002347">
    <property type="entry name" value="SDR_fam"/>
</dbReference>
<dbReference type="InterPro" id="IPR036291">
    <property type="entry name" value="NAD(P)-bd_dom_sf"/>
</dbReference>
<comment type="similarity">
    <text evidence="1">Belongs to the short-chain dehydrogenases/reductases (SDR) family.</text>
</comment>
<dbReference type="RefSeq" id="WP_188995427.1">
    <property type="nucleotide sequence ID" value="NZ_BMHP01000003.1"/>
</dbReference>
<accession>A0A917E016</accession>
<reference evidence="3" key="1">
    <citation type="journal article" date="2014" name="Int. J. Syst. Evol. Microbiol.">
        <title>Complete genome sequence of Corynebacterium casei LMG S-19264T (=DSM 44701T), isolated from a smear-ripened cheese.</title>
        <authorList>
            <consortium name="US DOE Joint Genome Institute (JGI-PGF)"/>
            <person name="Walter F."/>
            <person name="Albersmeier A."/>
            <person name="Kalinowski J."/>
            <person name="Ruckert C."/>
        </authorList>
    </citation>
    <scope>NUCLEOTIDE SEQUENCE</scope>
    <source>
        <strain evidence="3">CGMCC 1.15178</strain>
    </source>
</reference>